<organism evidence="2 3">
    <name type="scientific">Cucurbitaria berberidis CBS 394.84</name>
    <dbReference type="NCBI Taxonomy" id="1168544"/>
    <lineage>
        <taxon>Eukaryota</taxon>
        <taxon>Fungi</taxon>
        <taxon>Dikarya</taxon>
        <taxon>Ascomycota</taxon>
        <taxon>Pezizomycotina</taxon>
        <taxon>Dothideomycetes</taxon>
        <taxon>Pleosporomycetidae</taxon>
        <taxon>Pleosporales</taxon>
        <taxon>Pleosporineae</taxon>
        <taxon>Cucurbitariaceae</taxon>
        <taxon>Cucurbitaria</taxon>
    </lineage>
</organism>
<dbReference type="InterPro" id="IPR040151">
    <property type="entry name" value="Gfd2/YDR514C-like"/>
</dbReference>
<feature type="domain" description="Gfd2/YDR514C-like C-terminal" evidence="1">
    <location>
        <begin position="46"/>
        <end position="234"/>
    </location>
</feature>
<dbReference type="OrthoDB" id="5953249at2759"/>
<sequence length="307" mass="34427">MLYPSDSVESIRRLFERILVVNEARNQKNHADPIIVSFDIAHGNKKGFSAIGVSFLDTRCLKGLETRKFSEHDHPLIWTQTYNFNYSVSRTRKGALFDGDAQKVSSRHRNQLLTHIFSHYDDNVEPCCGSHIFQPFQPSESQSVDARTAVRPVIIVGHSISQDIASLQRAGFDIAQVAAIACIDTQRTARDLFWKDNASKNISLKELCKLRGIQPQKLHNSGNDAAYTLLVLLSLAHEILGHNATARGILDGFLQGFMGFRKTARQKRRETRQGGSSKDWADYLDEENRELVSTPSGLSQESTNVVS</sequence>
<evidence type="ECO:0000259" key="1">
    <source>
        <dbReference type="Pfam" id="PF21762"/>
    </source>
</evidence>
<dbReference type="InterPro" id="IPR036397">
    <property type="entry name" value="RNaseH_sf"/>
</dbReference>
<comment type="caution">
    <text evidence="2">The sequence shown here is derived from an EMBL/GenBank/DDBJ whole genome shotgun (WGS) entry which is preliminary data.</text>
</comment>
<dbReference type="Proteomes" id="UP000800039">
    <property type="component" value="Unassembled WGS sequence"/>
</dbReference>
<dbReference type="GeneID" id="63855435"/>
<dbReference type="PANTHER" id="PTHR28083:SF1">
    <property type="entry name" value="GOOD FOR FULL DBP5 ACTIVITY PROTEIN 2"/>
    <property type="match status" value="1"/>
</dbReference>
<gene>
    <name evidence="2" type="ORF">K460DRAFT_422832</name>
</gene>
<dbReference type="Gene3D" id="3.30.420.10">
    <property type="entry name" value="Ribonuclease H-like superfamily/Ribonuclease H"/>
    <property type="match status" value="1"/>
</dbReference>
<dbReference type="RefSeq" id="XP_040792957.1">
    <property type="nucleotide sequence ID" value="XM_040938185.1"/>
</dbReference>
<evidence type="ECO:0000313" key="3">
    <source>
        <dbReference type="Proteomes" id="UP000800039"/>
    </source>
</evidence>
<accession>A0A9P4GRW3</accession>
<dbReference type="SUPFAM" id="SSF53098">
    <property type="entry name" value="Ribonuclease H-like"/>
    <property type="match status" value="1"/>
</dbReference>
<dbReference type="GO" id="GO:0003676">
    <property type="term" value="F:nucleic acid binding"/>
    <property type="evidence" value="ECO:0007669"/>
    <property type="project" value="InterPro"/>
</dbReference>
<dbReference type="PANTHER" id="PTHR28083">
    <property type="entry name" value="GOOD FOR FULL DBP5 ACTIVITY PROTEIN 2"/>
    <property type="match status" value="1"/>
</dbReference>
<evidence type="ECO:0000313" key="2">
    <source>
        <dbReference type="EMBL" id="KAF1850394.1"/>
    </source>
</evidence>
<dbReference type="AlphaFoldDB" id="A0A9P4GRW3"/>
<protein>
    <recommendedName>
        <fullName evidence="1">Gfd2/YDR514C-like C-terminal domain-containing protein</fullName>
    </recommendedName>
</protein>
<dbReference type="InterPro" id="IPR048519">
    <property type="entry name" value="Gfd2/YDR514C-like_C"/>
</dbReference>
<dbReference type="GO" id="GO:0005634">
    <property type="term" value="C:nucleus"/>
    <property type="evidence" value="ECO:0007669"/>
    <property type="project" value="TreeGrafter"/>
</dbReference>
<dbReference type="Pfam" id="PF21762">
    <property type="entry name" value="DEDDh_C"/>
    <property type="match status" value="1"/>
</dbReference>
<dbReference type="EMBL" id="ML976614">
    <property type="protein sequence ID" value="KAF1850394.1"/>
    <property type="molecule type" value="Genomic_DNA"/>
</dbReference>
<proteinExistence type="predicted"/>
<reference evidence="2" key="1">
    <citation type="submission" date="2020-01" db="EMBL/GenBank/DDBJ databases">
        <authorList>
            <consortium name="DOE Joint Genome Institute"/>
            <person name="Haridas S."/>
            <person name="Albert R."/>
            <person name="Binder M."/>
            <person name="Bloem J."/>
            <person name="Labutti K."/>
            <person name="Salamov A."/>
            <person name="Andreopoulos B."/>
            <person name="Baker S.E."/>
            <person name="Barry K."/>
            <person name="Bills G."/>
            <person name="Bluhm B.H."/>
            <person name="Cannon C."/>
            <person name="Castanera R."/>
            <person name="Culley D.E."/>
            <person name="Daum C."/>
            <person name="Ezra D."/>
            <person name="Gonzalez J.B."/>
            <person name="Henrissat B."/>
            <person name="Kuo A."/>
            <person name="Liang C."/>
            <person name="Lipzen A."/>
            <person name="Lutzoni F."/>
            <person name="Magnuson J."/>
            <person name="Mondo S."/>
            <person name="Nolan M."/>
            <person name="Ohm R."/>
            <person name="Pangilinan J."/>
            <person name="Park H.-J."/>
            <person name="Ramirez L."/>
            <person name="Alfaro M."/>
            <person name="Sun H."/>
            <person name="Tritt A."/>
            <person name="Yoshinaga Y."/>
            <person name="Zwiers L.-H."/>
            <person name="Turgeon B.G."/>
            <person name="Goodwin S.B."/>
            <person name="Spatafora J.W."/>
            <person name="Crous P.W."/>
            <person name="Grigoriev I.V."/>
        </authorList>
    </citation>
    <scope>NUCLEOTIDE SEQUENCE</scope>
    <source>
        <strain evidence="2">CBS 394.84</strain>
    </source>
</reference>
<name>A0A9P4GRW3_9PLEO</name>
<keyword evidence="3" id="KW-1185">Reference proteome</keyword>
<dbReference type="InterPro" id="IPR012337">
    <property type="entry name" value="RNaseH-like_sf"/>
</dbReference>